<keyword evidence="8" id="KW-1185">Reference proteome</keyword>
<gene>
    <name evidence="7" type="ORF">B1199_18085</name>
</gene>
<dbReference type="CDD" id="cd06231">
    <property type="entry name" value="M14_REP34-like"/>
    <property type="match status" value="1"/>
</dbReference>
<evidence type="ECO:0000313" key="8">
    <source>
        <dbReference type="Proteomes" id="UP000194841"/>
    </source>
</evidence>
<dbReference type="Gene3D" id="3.40.630.10">
    <property type="entry name" value="Zn peptidases"/>
    <property type="match status" value="1"/>
</dbReference>
<reference evidence="7 8" key="1">
    <citation type="submission" date="2017-02" db="EMBL/GenBank/DDBJ databases">
        <title>Pseudoalteromonas ulvae TC14 Genome.</title>
        <authorList>
            <person name="Molmeret M."/>
        </authorList>
    </citation>
    <scope>NUCLEOTIDE SEQUENCE [LARGE SCALE GENOMIC DNA]</scope>
    <source>
        <strain evidence="7">TC14</strain>
    </source>
</reference>
<dbReference type="GO" id="GO:0016788">
    <property type="term" value="F:hydrolase activity, acting on ester bonds"/>
    <property type="evidence" value="ECO:0007669"/>
    <property type="project" value="InterPro"/>
</dbReference>
<keyword evidence="3" id="KW-0378">Hydrolase</keyword>
<dbReference type="AlphaFoldDB" id="A0A244CLT3"/>
<name>A0A244CLT3_PSEDV</name>
<dbReference type="PROSITE" id="PS52035">
    <property type="entry name" value="PEPTIDASE_M14"/>
    <property type="match status" value="1"/>
</dbReference>
<evidence type="ECO:0000259" key="6">
    <source>
        <dbReference type="PROSITE" id="PS52035"/>
    </source>
</evidence>
<accession>A0A244CLT3</accession>
<evidence type="ECO:0000256" key="5">
    <source>
        <dbReference type="PROSITE-ProRule" id="PRU01379"/>
    </source>
</evidence>
<comment type="caution">
    <text evidence="5">Lacks conserved residue(s) required for the propagation of feature annotation.</text>
</comment>
<evidence type="ECO:0000256" key="2">
    <source>
        <dbReference type="ARBA" id="ARBA00022723"/>
    </source>
</evidence>
<evidence type="ECO:0000256" key="3">
    <source>
        <dbReference type="ARBA" id="ARBA00022801"/>
    </source>
</evidence>
<dbReference type="GO" id="GO:0004181">
    <property type="term" value="F:metallocarboxypeptidase activity"/>
    <property type="evidence" value="ECO:0007669"/>
    <property type="project" value="InterPro"/>
</dbReference>
<dbReference type="GO" id="GO:0008270">
    <property type="term" value="F:zinc ion binding"/>
    <property type="evidence" value="ECO:0007669"/>
    <property type="project" value="InterPro"/>
</dbReference>
<dbReference type="InterPro" id="IPR000834">
    <property type="entry name" value="Peptidase_M14"/>
</dbReference>
<dbReference type="EMBL" id="MWPV01000006">
    <property type="protein sequence ID" value="OUL56570.1"/>
    <property type="molecule type" value="Genomic_DNA"/>
</dbReference>
<dbReference type="OrthoDB" id="5290048at2"/>
<dbReference type="GO" id="GO:0006508">
    <property type="term" value="P:proteolysis"/>
    <property type="evidence" value="ECO:0007669"/>
    <property type="project" value="InterPro"/>
</dbReference>
<evidence type="ECO:0000256" key="1">
    <source>
        <dbReference type="ARBA" id="ARBA00001947"/>
    </source>
</evidence>
<organism evidence="7 8">
    <name type="scientific">Pseudoalteromonas ulvae</name>
    <dbReference type="NCBI Taxonomy" id="107327"/>
    <lineage>
        <taxon>Bacteria</taxon>
        <taxon>Pseudomonadati</taxon>
        <taxon>Pseudomonadota</taxon>
        <taxon>Gammaproteobacteria</taxon>
        <taxon>Alteromonadales</taxon>
        <taxon>Pseudoalteromonadaceae</taxon>
        <taxon>Pseudoalteromonas</taxon>
    </lineage>
</organism>
<evidence type="ECO:0000256" key="4">
    <source>
        <dbReference type="ARBA" id="ARBA00022833"/>
    </source>
</evidence>
<keyword evidence="2" id="KW-0479">Metal-binding</keyword>
<dbReference type="Pfam" id="PF24827">
    <property type="entry name" value="AstE_AspA_cat"/>
    <property type="match status" value="1"/>
</dbReference>
<comment type="cofactor">
    <cofactor evidence="1">
        <name>Zn(2+)</name>
        <dbReference type="ChEBI" id="CHEBI:29105"/>
    </cofactor>
</comment>
<comment type="caution">
    <text evidence="7">The sequence shown here is derived from an EMBL/GenBank/DDBJ whole genome shotgun (WGS) entry which is preliminary data.</text>
</comment>
<dbReference type="SUPFAM" id="SSF53187">
    <property type="entry name" value="Zn-dependent exopeptidases"/>
    <property type="match status" value="1"/>
</dbReference>
<feature type="domain" description="Peptidase M14" evidence="6">
    <location>
        <begin position="28"/>
        <end position="308"/>
    </location>
</feature>
<keyword evidence="4" id="KW-0862">Zinc</keyword>
<dbReference type="RefSeq" id="WP_086745536.1">
    <property type="nucleotide sequence ID" value="NZ_MWPV01000006.1"/>
</dbReference>
<comment type="similarity">
    <text evidence="5">Belongs to the peptidase M14 family.</text>
</comment>
<sequence length="308" mass="33278">MTQVSTIGTAGVKWGETEKQQWLALQAVKRSYFDDVVSQIDALRSEFTVEQYGELAYPELAPATTHYPLFVIKPTVWQADKPTVLVTGGVHGYETSGVHGALAFAKTAAAQYADAFNIVIAPCVSPWGYETINRWNPTATDPNRSFYTNSPAQESVALMKMVKELGVDLVAHFDLHETTDSDNTEFRPALAARDAQTHDNWNIPDGFYLVGDSENPQAEFQAAIIAGVANVTHIAPADDKGEIIGAPLEQFGVINYAKTKLGLCGGLSNATYKTTTEVYPDSATATPQECIAAQVAVITSGLGFILQQ</sequence>
<dbReference type="InterPro" id="IPR055438">
    <property type="entry name" value="AstE_AspA_cat"/>
</dbReference>
<proteinExistence type="inferred from homology"/>
<dbReference type="Proteomes" id="UP000194841">
    <property type="component" value="Unassembled WGS sequence"/>
</dbReference>
<evidence type="ECO:0000313" key="7">
    <source>
        <dbReference type="EMBL" id="OUL56570.1"/>
    </source>
</evidence>
<protein>
    <submittedName>
        <fullName evidence="7">Peptidase</fullName>
    </submittedName>
</protein>